<reference evidence="4" key="1">
    <citation type="submission" date="2024-06" db="EMBL/GenBank/DDBJ databases">
        <title>Multi-omics analyses provide insights into the biosynthesis of the anticancer antibiotic pleurotin in Hohenbuehelia grisea.</title>
        <authorList>
            <person name="Weaver J.A."/>
            <person name="Alberti F."/>
        </authorList>
    </citation>
    <scope>NUCLEOTIDE SEQUENCE [LARGE SCALE GENOMIC DNA]</scope>
    <source>
        <strain evidence="4">T-177</strain>
    </source>
</reference>
<evidence type="ECO:0000313" key="3">
    <source>
        <dbReference type="EMBL" id="KAL0959179.1"/>
    </source>
</evidence>
<proteinExistence type="predicted"/>
<feature type="transmembrane region" description="Helical" evidence="2">
    <location>
        <begin position="157"/>
        <end position="180"/>
    </location>
</feature>
<comment type="caution">
    <text evidence="3">The sequence shown here is derived from an EMBL/GenBank/DDBJ whole genome shotgun (WGS) entry which is preliminary data.</text>
</comment>
<accession>A0ABR3JTH3</accession>
<keyword evidence="2" id="KW-0812">Transmembrane</keyword>
<dbReference type="EMBL" id="JASNQZ010000003">
    <property type="protein sequence ID" value="KAL0959179.1"/>
    <property type="molecule type" value="Genomic_DNA"/>
</dbReference>
<keyword evidence="2" id="KW-1133">Transmembrane helix</keyword>
<name>A0ABR3JTH3_9AGAR</name>
<dbReference type="PANTHER" id="PTHR37919">
    <property type="entry name" value="PROTEIN CBG05606"/>
    <property type="match status" value="1"/>
</dbReference>
<keyword evidence="2" id="KW-0472">Membrane</keyword>
<feature type="transmembrane region" description="Helical" evidence="2">
    <location>
        <begin position="287"/>
        <end position="309"/>
    </location>
</feature>
<dbReference type="Proteomes" id="UP001556367">
    <property type="component" value="Unassembled WGS sequence"/>
</dbReference>
<protein>
    <submittedName>
        <fullName evidence="3">Uncharacterized protein</fullName>
    </submittedName>
</protein>
<evidence type="ECO:0000256" key="2">
    <source>
        <dbReference type="SAM" id="Phobius"/>
    </source>
</evidence>
<evidence type="ECO:0000256" key="1">
    <source>
        <dbReference type="SAM" id="MobiDB-lite"/>
    </source>
</evidence>
<feature type="region of interest" description="Disordered" evidence="1">
    <location>
        <begin position="80"/>
        <end position="114"/>
    </location>
</feature>
<gene>
    <name evidence="3" type="ORF">HGRIS_014460</name>
</gene>
<dbReference type="PANTHER" id="PTHR37919:SF2">
    <property type="entry name" value="EXPERA DOMAIN-CONTAINING PROTEIN"/>
    <property type="match status" value="1"/>
</dbReference>
<evidence type="ECO:0000313" key="4">
    <source>
        <dbReference type="Proteomes" id="UP001556367"/>
    </source>
</evidence>
<organism evidence="3 4">
    <name type="scientific">Hohenbuehelia grisea</name>
    <dbReference type="NCBI Taxonomy" id="104357"/>
    <lineage>
        <taxon>Eukaryota</taxon>
        <taxon>Fungi</taxon>
        <taxon>Dikarya</taxon>
        <taxon>Basidiomycota</taxon>
        <taxon>Agaricomycotina</taxon>
        <taxon>Agaricomycetes</taxon>
        <taxon>Agaricomycetidae</taxon>
        <taxon>Agaricales</taxon>
        <taxon>Pleurotineae</taxon>
        <taxon>Pleurotaceae</taxon>
        <taxon>Hohenbuehelia</taxon>
    </lineage>
</organism>
<keyword evidence="4" id="KW-1185">Reference proteome</keyword>
<sequence>MLPPIFSASHSTRYDALAHQPSDFANRPRWKTVRGSGGYYIVPSSPVEMETLDSRGNEVELERMVVDNTRRSTLSAERLAPVGENGGEHVRSGGRKPTGRSEGVSHQSLPSVSHKHGTTFSRVAAVLHALSLSRLFAPSSSSEIPLKSSKMASLKPHTWISLWFLVTVPVIFWDVGYCFMRPRSMKGGDLHWIWSPYAIYQNIDLVYGLKALNEGSGFTNAQSFLNVIETLLNIVYLYLAHVVDSPAAIVVGFASAVMTLSKTVLYWAQEYFCNYCAVGHNSLKDLIVYWILPNGLWIVIPAFIVRVFAKEIAGQLYAADRAAKKAALEKRK</sequence>